<evidence type="ECO:0008006" key="3">
    <source>
        <dbReference type="Google" id="ProtNLM"/>
    </source>
</evidence>
<evidence type="ECO:0000313" key="1">
    <source>
        <dbReference type="EMBL" id="KAK7500168.1"/>
    </source>
</evidence>
<comment type="caution">
    <text evidence="1">The sequence shown here is derived from an EMBL/GenBank/DDBJ whole genome shotgun (WGS) entry which is preliminary data.</text>
</comment>
<organism evidence="1 2">
    <name type="scientific">Batillaria attramentaria</name>
    <dbReference type="NCBI Taxonomy" id="370345"/>
    <lineage>
        <taxon>Eukaryota</taxon>
        <taxon>Metazoa</taxon>
        <taxon>Spiralia</taxon>
        <taxon>Lophotrochozoa</taxon>
        <taxon>Mollusca</taxon>
        <taxon>Gastropoda</taxon>
        <taxon>Caenogastropoda</taxon>
        <taxon>Sorbeoconcha</taxon>
        <taxon>Cerithioidea</taxon>
        <taxon>Batillariidae</taxon>
        <taxon>Batillaria</taxon>
    </lineage>
</organism>
<proteinExistence type="predicted"/>
<gene>
    <name evidence="1" type="ORF">BaRGS_00008715</name>
</gene>
<sequence length="633" mass="71832">MQNKDVAIGINVAGLAEYSAEVKWVDIAHESKEWFTQRPGVSEWDTHEHDKVSWRDDGYPASLPAGLYVGKTVYRGFGEDEEDGNYTILYDGEGAITFGLVQFHVRYQGKGRMVVEFPHIKDGGIFIKMTETNPANPVRNLRILPPGYENTYLRFPFHPLFLEFLKRFSEIRFMDYLHTNAHEPEPTTWSSVRPMDFHTQIGPTGGSIEYLVQLANTVGADPWVCMPHAADDSYVRHFANYVKQHLRPDLKVYVEYSNEVWNSRFRQTKYSQEMGKPMFPDDPDHIAGMKFFVKRATEVAHIWTQAWGTAKDRVVNVIAWQTANFGSYTRMLNELGSRSSNFQAMAITAYFNCDKVADRHARAMPNMTMEEIKHLCDTDLINMKNTFSHHMDAALSHGLKLLMYEGGPAIHERTPWLIHGDSAVTNKAIAFNEDPAIRQPVLDVLSAWYDIVTSNGSNSIPGGLFNYFSSTGQPSKYGSWGMAEYTGQDLSTVPKWLAVQTYITQHWPRSLLGPKCSFAKDTATDTAYGCFPSGGHYVCAKSVDDGQTWTNLSGLQQNSHDHVTLDGIDPRAKKLYVRVTDTTDVITYHVYNDHSHHWTTMQNFQYYSEEYSTAVVPRFPTGGSHGLDRNLQC</sequence>
<dbReference type="EMBL" id="JACVVK020000039">
    <property type="protein sequence ID" value="KAK7500168.1"/>
    <property type="molecule type" value="Genomic_DNA"/>
</dbReference>
<name>A0ABD0LL44_9CAEN</name>
<dbReference type="Proteomes" id="UP001519460">
    <property type="component" value="Unassembled WGS sequence"/>
</dbReference>
<protein>
    <recommendedName>
        <fullName evidence="3">Cellulose-binding protein</fullName>
    </recommendedName>
</protein>
<dbReference type="AlphaFoldDB" id="A0ABD0LL44"/>
<reference evidence="1 2" key="1">
    <citation type="journal article" date="2023" name="Sci. Data">
        <title>Genome assembly of the Korean intertidal mud-creeper Batillaria attramentaria.</title>
        <authorList>
            <person name="Patra A.K."/>
            <person name="Ho P.T."/>
            <person name="Jun S."/>
            <person name="Lee S.J."/>
            <person name="Kim Y."/>
            <person name="Won Y.J."/>
        </authorList>
    </citation>
    <scope>NUCLEOTIDE SEQUENCE [LARGE SCALE GENOMIC DNA]</scope>
    <source>
        <strain evidence="1">Wonlab-2016</strain>
    </source>
</reference>
<keyword evidence="2" id="KW-1185">Reference proteome</keyword>
<evidence type="ECO:0000313" key="2">
    <source>
        <dbReference type="Proteomes" id="UP001519460"/>
    </source>
</evidence>
<feature type="non-terminal residue" evidence="1">
    <location>
        <position position="1"/>
    </location>
</feature>
<accession>A0ABD0LL44</accession>